<evidence type="ECO:0000313" key="1">
    <source>
        <dbReference type="EMBL" id="OII72655.1"/>
    </source>
</evidence>
<dbReference type="RefSeq" id="XP_067067042.1">
    <property type="nucleotide sequence ID" value="XM_067211422.1"/>
</dbReference>
<reference evidence="1 2" key="1">
    <citation type="submission" date="2016-10" db="EMBL/GenBank/DDBJ databases">
        <title>Reductive evolution of mitochondrial metabolism and differential evolution of invasion-related proteins in Cryptosporidium.</title>
        <authorList>
            <person name="Liu S."/>
            <person name="Roellig D.M."/>
            <person name="Guo Y."/>
            <person name="Li N."/>
            <person name="Frace M.A."/>
            <person name="Tang K."/>
            <person name="Zhang L."/>
            <person name="Feng Y."/>
            <person name="Xiao L."/>
        </authorList>
    </citation>
    <scope>NUCLEOTIDE SEQUENCE [LARGE SCALE GENOMIC DNA]</scope>
    <source>
        <strain evidence="1">30847</strain>
    </source>
</reference>
<dbReference type="AlphaFoldDB" id="A0A1J4MF80"/>
<dbReference type="EMBL" id="LRBS01000111">
    <property type="protein sequence ID" value="OII72655.1"/>
    <property type="molecule type" value="Genomic_DNA"/>
</dbReference>
<sequence length="227" mass="25710">MDTHSRRTYIPVSSSPEIKVLSYSEVRDTPTIQSPTGKKMRYKNNQSSSSQIYEIFQDKLPVTEKYSPCEKRHYTHEETRINNSASLKKSIIFDPDIGKCVNIYTRRPGCARLKLDLIDYGNSDNDKSISDVYSSEYKVGPNTLNQQHFTGSSPIVIGNIRDDETKKIQAKSSKGSRVNISSISKECGFYMPDKNSCIESHYRTKLIMNSNASKLIFNNGFLVPSVL</sequence>
<dbReference type="Proteomes" id="UP000186804">
    <property type="component" value="Unassembled WGS sequence"/>
</dbReference>
<protein>
    <submittedName>
        <fullName evidence="1">Uncharacterized protein</fullName>
    </submittedName>
</protein>
<name>A0A1J4MF80_9CRYT</name>
<dbReference type="OrthoDB" id="336649at2759"/>
<keyword evidence="2" id="KW-1185">Reference proteome</keyword>
<gene>
    <name evidence="1" type="ORF">cand_011830</name>
</gene>
<proteinExistence type="predicted"/>
<evidence type="ECO:0000313" key="2">
    <source>
        <dbReference type="Proteomes" id="UP000186804"/>
    </source>
</evidence>
<organism evidence="1 2">
    <name type="scientific">Cryptosporidium andersoni</name>
    <dbReference type="NCBI Taxonomy" id="117008"/>
    <lineage>
        <taxon>Eukaryota</taxon>
        <taxon>Sar</taxon>
        <taxon>Alveolata</taxon>
        <taxon>Apicomplexa</taxon>
        <taxon>Conoidasida</taxon>
        <taxon>Coccidia</taxon>
        <taxon>Eucoccidiorida</taxon>
        <taxon>Eimeriorina</taxon>
        <taxon>Cryptosporidiidae</taxon>
        <taxon>Cryptosporidium</taxon>
    </lineage>
</organism>
<dbReference type="VEuPathDB" id="CryptoDB:cand_011830"/>
<accession>A0A1J4MF80</accession>
<dbReference type="GeneID" id="92365368"/>
<comment type="caution">
    <text evidence="1">The sequence shown here is derived from an EMBL/GenBank/DDBJ whole genome shotgun (WGS) entry which is preliminary data.</text>
</comment>